<organism evidence="1 2">
    <name type="scientific">Candidatus Shapirobacteria bacterium CG09_land_8_20_14_0_10_38_17</name>
    <dbReference type="NCBI Taxonomy" id="1974884"/>
    <lineage>
        <taxon>Bacteria</taxon>
        <taxon>Candidatus Shapironibacteriota</taxon>
    </lineage>
</organism>
<evidence type="ECO:0008006" key="3">
    <source>
        <dbReference type="Google" id="ProtNLM"/>
    </source>
</evidence>
<gene>
    <name evidence="1" type="ORF">COT63_02110</name>
</gene>
<evidence type="ECO:0000313" key="1">
    <source>
        <dbReference type="EMBL" id="PIS15043.1"/>
    </source>
</evidence>
<sequence>MNRRYSSSGQALLITLLVLAVALTAGLSLVARTITDISISEKESASSKAFEAAEAGIEETLRAIEAGEGVQENLSLAPGGEEANISINVSEPVGELANREIYSGEATTFWLNYFLLDGEDFPNSDITYSKDKVKLCWSGPNNNIEAAIYYQSGGDKVKREYLSNSGGCLDLDKGVTISSLPSGTKFINIRFYGNANDTVTVAMEGMGTALPQQGNLITSEATVGDVVRKVTVFQGWPVPPSFFDFALFSGGSLSK</sequence>
<dbReference type="EMBL" id="PEZH01000041">
    <property type="protein sequence ID" value="PIS15043.1"/>
    <property type="molecule type" value="Genomic_DNA"/>
</dbReference>
<name>A0A2H0WQW0_9BACT</name>
<dbReference type="AlphaFoldDB" id="A0A2H0WQW0"/>
<accession>A0A2H0WQW0</accession>
<proteinExistence type="predicted"/>
<dbReference type="Proteomes" id="UP000231282">
    <property type="component" value="Unassembled WGS sequence"/>
</dbReference>
<reference evidence="2" key="1">
    <citation type="submission" date="2017-09" db="EMBL/GenBank/DDBJ databases">
        <title>Depth-based differentiation of microbial function through sediment-hosted aquifers and enrichment of novel symbionts in the deep terrestrial subsurface.</title>
        <authorList>
            <person name="Probst A.J."/>
            <person name="Ladd B."/>
            <person name="Jarett J.K."/>
            <person name="Geller-Mcgrath D.E."/>
            <person name="Sieber C.M.K."/>
            <person name="Emerson J.B."/>
            <person name="Anantharaman K."/>
            <person name="Thomas B.C."/>
            <person name="Malmstrom R."/>
            <person name="Stieglmeier M."/>
            <person name="Klingl A."/>
            <person name="Woyke T."/>
            <person name="Ryan C.M."/>
            <person name="Banfield J.F."/>
        </authorList>
    </citation>
    <scope>NUCLEOTIDE SEQUENCE [LARGE SCALE GENOMIC DNA]</scope>
</reference>
<comment type="caution">
    <text evidence="1">The sequence shown here is derived from an EMBL/GenBank/DDBJ whole genome shotgun (WGS) entry which is preliminary data.</text>
</comment>
<evidence type="ECO:0000313" key="2">
    <source>
        <dbReference type="Proteomes" id="UP000231282"/>
    </source>
</evidence>
<protein>
    <recommendedName>
        <fullName evidence="3">Type 4 fimbrial biogenesis protein PilX N-terminal domain-containing protein</fullName>
    </recommendedName>
</protein>